<sequence>MTRLHELLHPSAGTILISEWLTGTTERARAAADAVAEEWAAGEAPPARLSQHMFVDTAGSGLLHYAQWTSDEDHLAWAREYRGSVISRVDTRVPGIERPGLNRTRLRRSLVHDEESPAGVLVVTMGRPDAHEEPVPQAPGLLAEHLHVTTDGERAIVFTEWTDSAAYEASTSVATATAADPYAKAPHAKTSHAKTKTYILHSA</sequence>
<proteinExistence type="predicted"/>
<name>A0A919EC04_9ACTN</name>
<keyword evidence="2" id="KW-1185">Reference proteome</keyword>
<evidence type="ECO:0000313" key="2">
    <source>
        <dbReference type="Proteomes" id="UP000638313"/>
    </source>
</evidence>
<reference evidence="1" key="2">
    <citation type="submission" date="2020-09" db="EMBL/GenBank/DDBJ databases">
        <authorList>
            <person name="Sun Q."/>
            <person name="Ohkuma M."/>
        </authorList>
    </citation>
    <scope>NUCLEOTIDE SEQUENCE</scope>
    <source>
        <strain evidence="1">JCM 4059</strain>
    </source>
</reference>
<organism evidence="1 2">
    <name type="scientific">Streptomyces mashuensis</name>
    <dbReference type="NCBI Taxonomy" id="33904"/>
    <lineage>
        <taxon>Bacteria</taxon>
        <taxon>Bacillati</taxon>
        <taxon>Actinomycetota</taxon>
        <taxon>Actinomycetes</taxon>
        <taxon>Kitasatosporales</taxon>
        <taxon>Streptomycetaceae</taxon>
        <taxon>Streptomyces</taxon>
    </lineage>
</organism>
<reference evidence="1" key="1">
    <citation type="journal article" date="2014" name="Int. J. Syst. Evol. Microbiol.">
        <title>Complete genome sequence of Corynebacterium casei LMG S-19264T (=DSM 44701T), isolated from a smear-ripened cheese.</title>
        <authorList>
            <consortium name="US DOE Joint Genome Institute (JGI-PGF)"/>
            <person name="Walter F."/>
            <person name="Albersmeier A."/>
            <person name="Kalinowski J."/>
            <person name="Ruckert C."/>
        </authorList>
    </citation>
    <scope>NUCLEOTIDE SEQUENCE</scope>
    <source>
        <strain evidence="1">JCM 4059</strain>
    </source>
</reference>
<dbReference type="InterPro" id="IPR011008">
    <property type="entry name" value="Dimeric_a/b-barrel"/>
</dbReference>
<comment type="caution">
    <text evidence="1">The sequence shown here is derived from an EMBL/GenBank/DDBJ whole genome shotgun (WGS) entry which is preliminary data.</text>
</comment>
<accession>A0A919EC04</accession>
<dbReference type="EMBL" id="BNBD01000002">
    <property type="protein sequence ID" value="GHF35271.1"/>
    <property type="molecule type" value="Genomic_DNA"/>
</dbReference>
<dbReference type="SUPFAM" id="SSF54909">
    <property type="entry name" value="Dimeric alpha+beta barrel"/>
    <property type="match status" value="1"/>
</dbReference>
<dbReference type="Gene3D" id="3.30.70.100">
    <property type="match status" value="2"/>
</dbReference>
<dbReference type="Proteomes" id="UP000638313">
    <property type="component" value="Unassembled WGS sequence"/>
</dbReference>
<evidence type="ECO:0008006" key="3">
    <source>
        <dbReference type="Google" id="ProtNLM"/>
    </source>
</evidence>
<dbReference type="RefSeq" id="WP_190128680.1">
    <property type="nucleotide sequence ID" value="NZ_BNBD01000002.1"/>
</dbReference>
<evidence type="ECO:0000313" key="1">
    <source>
        <dbReference type="EMBL" id="GHF35271.1"/>
    </source>
</evidence>
<protein>
    <recommendedName>
        <fullName evidence="3">Antibiotic biosynthesis monooxygenase</fullName>
    </recommendedName>
</protein>
<dbReference type="AlphaFoldDB" id="A0A919EC04"/>
<gene>
    <name evidence="1" type="ORF">GCM10010218_15610</name>
</gene>